<feature type="coiled-coil region" evidence="2">
    <location>
        <begin position="343"/>
        <end position="384"/>
    </location>
</feature>
<evidence type="ECO:0000259" key="5">
    <source>
        <dbReference type="PROSITE" id="PS50888"/>
    </source>
</evidence>
<keyword evidence="1" id="KW-0863">Zinc-finger</keyword>
<dbReference type="GO" id="GO:0046983">
    <property type="term" value="F:protein dimerization activity"/>
    <property type="evidence" value="ECO:0007669"/>
    <property type="project" value="InterPro"/>
</dbReference>
<dbReference type="InterPro" id="IPR050433">
    <property type="entry name" value="Myc_transcription_factors"/>
</dbReference>
<feature type="compositionally biased region" description="Acidic residues" evidence="3">
    <location>
        <begin position="285"/>
        <end position="295"/>
    </location>
</feature>
<evidence type="ECO:0000313" key="6">
    <source>
        <dbReference type="EMBL" id="KAJ1524976.1"/>
    </source>
</evidence>
<evidence type="ECO:0000259" key="4">
    <source>
        <dbReference type="PROSITE" id="PS50157"/>
    </source>
</evidence>
<evidence type="ECO:0000256" key="2">
    <source>
        <dbReference type="SAM" id="Coils"/>
    </source>
</evidence>
<keyword evidence="7" id="KW-1185">Reference proteome</keyword>
<protein>
    <submittedName>
        <fullName evidence="6">Uncharacterized protein</fullName>
    </submittedName>
</protein>
<dbReference type="EMBL" id="JAPTSV010000008">
    <property type="protein sequence ID" value="KAJ1524976.1"/>
    <property type="molecule type" value="Genomic_DNA"/>
</dbReference>
<dbReference type="SUPFAM" id="SSF47459">
    <property type="entry name" value="HLH, helix-loop-helix DNA-binding domain"/>
    <property type="match status" value="1"/>
</dbReference>
<dbReference type="SMART" id="SM00355">
    <property type="entry name" value="ZnF_C2H2"/>
    <property type="match status" value="2"/>
</dbReference>
<dbReference type="Gene3D" id="4.10.280.10">
    <property type="entry name" value="Helix-loop-helix DNA-binding domain"/>
    <property type="match status" value="1"/>
</dbReference>
<name>A0AAV7XK02_9NEOP</name>
<organism evidence="6 7">
    <name type="scientific">Megalurothrips usitatus</name>
    <name type="common">bean blossom thrips</name>
    <dbReference type="NCBI Taxonomy" id="439358"/>
    <lineage>
        <taxon>Eukaryota</taxon>
        <taxon>Metazoa</taxon>
        <taxon>Ecdysozoa</taxon>
        <taxon>Arthropoda</taxon>
        <taxon>Hexapoda</taxon>
        <taxon>Insecta</taxon>
        <taxon>Pterygota</taxon>
        <taxon>Neoptera</taxon>
        <taxon>Paraneoptera</taxon>
        <taxon>Thysanoptera</taxon>
        <taxon>Terebrantia</taxon>
        <taxon>Thripoidea</taxon>
        <taxon>Thripidae</taxon>
        <taxon>Megalurothrips</taxon>
    </lineage>
</organism>
<evidence type="ECO:0000256" key="1">
    <source>
        <dbReference type="PROSITE-ProRule" id="PRU00042"/>
    </source>
</evidence>
<dbReference type="SUPFAM" id="SSF63748">
    <property type="entry name" value="Tudor/PWWP/MBT"/>
    <property type="match status" value="1"/>
</dbReference>
<dbReference type="SMART" id="SM00353">
    <property type="entry name" value="HLH"/>
    <property type="match status" value="1"/>
</dbReference>
<dbReference type="InterPro" id="IPR036638">
    <property type="entry name" value="HLH_DNA-bd_sf"/>
</dbReference>
<dbReference type="PROSITE" id="PS50888">
    <property type="entry name" value="BHLH"/>
    <property type="match status" value="1"/>
</dbReference>
<dbReference type="Proteomes" id="UP001075354">
    <property type="component" value="Chromosome 8"/>
</dbReference>
<feature type="domain" description="BHLH" evidence="5">
    <location>
        <begin position="304"/>
        <end position="353"/>
    </location>
</feature>
<evidence type="ECO:0000313" key="7">
    <source>
        <dbReference type="Proteomes" id="UP001075354"/>
    </source>
</evidence>
<dbReference type="Pfam" id="PF00010">
    <property type="entry name" value="HLH"/>
    <property type="match status" value="1"/>
</dbReference>
<comment type="caution">
    <text evidence="6">The sequence shown here is derived from an EMBL/GenBank/DDBJ whole genome shotgun (WGS) entry which is preliminary data.</text>
</comment>
<feature type="region of interest" description="Disordered" evidence="3">
    <location>
        <begin position="267"/>
        <end position="306"/>
    </location>
</feature>
<keyword evidence="1" id="KW-0479">Metal-binding</keyword>
<dbReference type="Gene3D" id="2.30.30.140">
    <property type="match status" value="1"/>
</dbReference>
<dbReference type="InterPro" id="IPR013087">
    <property type="entry name" value="Znf_C2H2_type"/>
</dbReference>
<evidence type="ECO:0000256" key="3">
    <source>
        <dbReference type="SAM" id="MobiDB-lite"/>
    </source>
</evidence>
<sequence>MKRLFHVGQEVLARVSGFEPFPAIIHSVRLAEDECAVFYYVRFNGTTEIVPLNGESLEPLVEKKHRSKLKYNDKELKRESKMRVDALMGAEDEIPEVLMNFISVDSDFEEVSEDAVKHLGLYSIKLTPSMVNRLDKKLAVGNGNAQENLTDDDEYVDVEDVNAKDTSRLLSDGSAFPCSTCFNVFKSRKALRIHKQRSVLCRKLSMRHANQAKQNKSRKNKMIGALGTDKSDLKKSKWASRSASGFYPCKLCFRKFRSKGEAQQHIASHKVHVHKEINKTSSAEDGMEWPSEESDSGGNEEGGKSRELHCSLERQRRSEMKSKFAELAAAIDLEAGASKVRVLAAAKSHIEELEIEAEKLDQELASLQERNQRLKNTYMEMKTRER</sequence>
<keyword evidence="2" id="KW-0175">Coiled coil</keyword>
<accession>A0AAV7XK02</accession>
<proteinExistence type="predicted"/>
<dbReference type="PROSITE" id="PS00028">
    <property type="entry name" value="ZINC_FINGER_C2H2_1"/>
    <property type="match status" value="1"/>
</dbReference>
<dbReference type="GO" id="GO:0008270">
    <property type="term" value="F:zinc ion binding"/>
    <property type="evidence" value="ECO:0007669"/>
    <property type="project" value="UniProtKB-KW"/>
</dbReference>
<keyword evidence="1" id="KW-0862">Zinc</keyword>
<dbReference type="PROSITE" id="PS50157">
    <property type="entry name" value="ZINC_FINGER_C2H2_2"/>
    <property type="match status" value="1"/>
</dbReference>
<feature type="domain" description="C2H2-type" evidence="4">
    <location>
        <begin position="247"/>
        <end position="277"/>
    </location>
</feature>
<dbReference type="AlphaFoldDB" id="A0AAV7XK02"/>
<gene>
    <name evidence="6" type="ORF">ONE63_009828</name>
</gene>
<dbReference type="PANTHER" id="PTHR45851">
    <property type="entry name" value="MYC PROTO-ONCOGENE"/>
    <property type="match status" value="1"/>
</dbReference>
<reference evidence="6" key="1">
    <citation type="submission" date="2022-12" db="EMBL/GenBank/DDBJ databases">
        <title>Chromosome-level genome assembly of the bean flower thrips Megalurothrips usitatus.</title>
        <authorList>
            <person name="Ma L."/>
            <person name="Liu Q."/>
            <person name="Li H."/>
            <person name="Cai W."/>
        </authorList>
    </citation>
    <scope>NUCLEOTIDE SEQUENCE</scope>
    <source>
        <strain evidence="6">Cailab_2022a</strain>
    </source>
</reference>
<dbReference type="InterPro" id="IPR011598">
    <property type="entry name" value="bHLH_dom"/>
</dbReference>